<accession>A0A0S3T459</accession>
<keyword evidence="7" id="KW-1185">Reference proteome</keyword>
<evidence type="ECO:0000256" key="4">
    <source>
        <dbReference type="SAM" id="MobiDB-lite"/>
    </source>
</evidence>
<dbReference type="Gene3D" id="2.60.40.790">
    <property type="match status" value="1"/>
</dbReference>
<feature type="region of interest" description="Disordered" evidence="4">
    <location>
        <begin position="144"/>
        <end position="165"/>
    </location>
</feature>
<dbReference type="PANTHER" id="PTHR11527">
    <property type="entry name" value="HEAT-SHOCK PROTEIN 20 FAMILY MEMBER"/>
    <property type="match status" value="1"/>
</dbReference>
<dbReference type="InterPro" id="IPR002068">
    <property type="entry name" value="A-crystallin/Hsp20_dom"/>
</dbReference>
<evidence type="ECO:0000313" key="6">
    <source>
        <dbReference type="EMBL" id="BAT99918.1"/>
    </source>
</evidence>
<dbReference type="OrthoDB" id="1431247at2759"/>
<protein>
    <recommendedName>
        <fullName evidence="5">SHSP domain-containing protein</fullName>
    </recommendedName>
</protein>
<evidence type="ECO:0000256" key="3">
    <source>
        <dbReference type="RuleBase" id="RU003616"/>
    </source>
</evidence>
<evidence type="ECO:0000256" key="2">
    <source>
        <dbReference type="PROSITE-ProRule" id="PRU00285"/>
    </source>
</evidence>
<gene>
    <name evidence="6" type="primary">Vigan.10G146100</name>
    <name evidence="6" type="ORF">VIGAN_10146100</name>
</gene>
<evidence type="ECO:0000313" key="7">
    <source>
        <dbReference type="Proteomes" id="UP000291084"/>
    </source>
</evidence>
<name>A0A0S3T459_PHAAN</name>
<evidence type="ECO:0000256" key="1">
    <source>
        <dbReference type="ARBA" id="ARBA00023016"/>
    </source>
</evidence>
<dbReference type="InterPro" id="IPR008978">
    <property type="entry name" value="HSP20-like_chaperone"/>
</dbReference>
<dbReference type="InterPro" id="IPR031107">
    <property type="entry name" value="Small_HSP"/>
</dbReference>
<dbReference type="SUPFAM" id="SSF49764">
    <property type="entry name" value="HSP20-like chaperones"/>
    <property type="match status" value="1"/>
</dbReference>
<comment type="similarity">
    <text evidence="2 3">Belongs to the small heat shock protein (HSP20) family.</text>
</comment>
<dbReference type="EMBL" id="AP015043">
    <property type="protein sequence ID" value="BAT99918.1"/>
    <property type="molecule type" value="Genomic_DNA"/>
</dbReference>
<dbReference type="CDD" id="cd06464">
    <property type="entry name" value="ACD_sHsps-like"/>
    <property type="match status" value="1"/>
</dbReference>
<reference evidence="6 7" key="1">
    <citation type="journal article" date="2015" name="Sci. Rep.">
        <title>The power of single molecule real-time sequencing technology in the de novo assembly of a eukaryotic genome.</title>
        <authorList>
            <person name="Sakai H."/>
            <person name="Naito K."/>
            <person name="Ogiso-Tanaka E."/>
            <person name="Takahashi Y."/>
            <person name="Iseki K."/>
            <person name="Muto C."/>
            <person name="Satou K."/>
            <person name="Teruya K."/>
            <person name="Shiroma A."/>
            <person name="Shimoji M."/>
            <person name="Hirano T."/>
            <person name="Itoh T."/>
            <person name="Kaga A."/>
            <person name="Tomooka N."/>
        </authorList>
    </citation>
    <scope>NUCLEOTIDE SEQUENCE [LARGE SCALE GENOMIC DNA]</scope>
    <source>
        <strain evidence="7">cv. Shumari</strain>
    </source>
</reference>
<proteinExistence type="inferred from homology"/>
<dbReference type="Pfam" id="PF00011">
    <property type="entry name" value="HSP20"/>
    <property type="match status" value="1"/>
</dbReference>
<evidence type="ECO:0000259" key="5">
    <source>
        <dbReference type="PROSITE" id="PS01031"/>
    </source>
</evidence>
<sequence>MSGFLWFHQPNIAYFHVCSFNRPLYLFCSFWFTTSDNLYVLSLFFLNIYVHHQNCSGSLNSVLRRCDNKVYFARQASSSLGYFMRQTSIEEGGSTFAPKTHHGVGATSECASTARAPCFARPAVAESLSKNSVVQSLTPEQGFDTLEPPTFARPNRQTRGDQLPSEKKTCYSEIGGIEWSPRMDVAESESKYVITVEVPGVSISDIRVEVDDLKLCVKGRRSTSSWTISSCPNASFSSYHRREILYGPYEVVWQLPSGVNKDRISAEFLDGLLQIVVPKTIV</sequence>
<keyword evidence="1" id="KW-0346">Stress response</keyword>
<dbReference type="PROSITE" id="PS01031">
    <property type="entry name" value="SHSP"/>
    <property type="match status" value="1"/>
</dbReference>
<dbReference type="Proteomes" id="UP000291084">
    <property type="component" value="Chromosome 10"/>
</dbReference>
<organism evidence="6 7">
    <name type="scientific">Vigna angularis var. angularis</name>
    <dbReference type="NCBI Taxonomy" id="157739"/>
    <lineage>
        <taxon>Eukaryota</taxon>
        <taxon>Viridiplantae</taxon>
        <taxon>Streptophyta</taxon>
        <taxon>Embryophyta</taxon>
        <taxon>Tracheophyta</taxon>
        <taxon>Spermatophyta</taxon>
        <taxon>Magnoliopsida</taxon>
        <taxon>eudicotyledons</taxon>
        <taxon>Gunneridae</taxon>
        <taxon>Pentapetalae</taxon>
        <taxon>rosids</taxon>
        <taxon>fabids</taxon>
        <taxon>Fabales</taxon>
        <taxon>Fabaceae</taxon>
        <taxon>Papilionoideae</taxon>
        <taxon>50 kb inversion clade</taxon>
        <taxon>NPAAA clade</taxon>
        <taxon>indigoferoid/millettioid clade</taxon>
        <taxon>Phaseoleae</taxon>
        <taxon>Vigna</taxon>
    </lineage>
</organism>
<feature type="domain" description="SHSP" evidence="5">
    <location>
        <begin position="174"/>
        <end position="282"/>
    </location>
</feature>
<dbReference type="AlphaFoldDB" id="A0A0S3T459"/>